<feature type="compositionally biased region" description="Basic and acidic residues" evidence="1">
    <location>
        <begin position="79"/>
        <end position="95"/>
    </location>
</feature>
<evidence type="ECO:0000256" key="1">
    <source>
        <dbReference type="SAM" id="MobiDB-lite"/>
    </source>
</evidence>
<sequence>MTKWSEQANVELVVAVLKLYGEKIDLGPIVESIGSSEVKIVWPKVVEKMAANNFQFSKDSIRSQFGRLRSGTATGQPKSAEKKPANRKLDPKAEEDAANATADVQKNDDADQDVEKVDNEGQGDDGLEDPVSGQTLGKVYAGKRPPGTHAAQTGAQKAELEAHEGGEENDQNTGEGDAGDASVDEGL</sequence>
<feature type="compositionally biased region" description="Basic and acidic residues" evidence="1">
    <location>
        <begin position="105"/>
        <end position="119"/>
    </location>
</feature>
<dbReference type="Proteomes" id="UP000054771">
    <property type="component" value="Unassembled WGS sequence"/>
</dbReference>
<dbReference type="AlphaFoldDB" id="A0A0U4ZHG5"/>
<evidence type="ECO:0000313" key="2">
    <source>
        <dbReference type="EMBL" id="CEL09109.1"/>
    </source>
</evidence>
<keyword evidence="3" id="KW-1185">Reference proteome</keyword>
<organism evidence="2 3">
    <name type="scientific">Aspergillus calidoustus</name>
    <dbReference type="NCBI Taxonomy" id="454130"/>
    <lineage>
        <taxon>Eukaryota</taxon>
        <taxon>Fungi</taxon>
        <taxon>Dikarya</taxon>
        <taxon>Ascomycota</taxon>
        <taxon>Pezizomycotina</taxon>
        <taxon>Eurotiomycetes</taxon>
        <taxon>Eurotiomycetidae</taxon>
        <taxon>Eurotiales</taxon>
        <taxon>Aspergillaceae</taxon>
        <taxon>Aspergillus</taxon>
        <taxon>Aspergillus subgen. Nidulantes</taxon>
    </lineage>
</organism>
<name>A0A0U4ZHG5_ASPCI</name>
<dbReference type="EMBL" id="CDMC01000013">
    <property type="protein sequence ID" value="CEL09109.1"/>
    <property type="molecule type" value="Genomic_DNA"/>
</dbReference>
<gene>
    <name evidence="2" type="ORF">ASPCAL12249</name>
</gene>
<evidence type="ECO:0000313" key="3">
    <source>
        <dbReference type="Proteomes" id="UP000054771"/>
    </source>
</evidence>
<protein>
    <submittedName>
        <fullName evidence="2">Uncharacterized protein</fullName>
    </submittedName>
</protein>
<reference evidence="3" key="1">
    <citation type="journal article" date="2016" name="Genome Announc.">
        <title>Draft genome sequences of fungus Aspergillus calidoustus.</title>
        <authorList>
            <person name="Horn F."/>
            <person name="Linde J."/>
            <person name="Mattern D.J."/>
            <person name="Walther G."/>
            <person name="Guthke R."/>
            <person name="Scherlach K."/>
            <person name="Martin K."/>
            <person name="Brakhage A.A."/>
            <person name="Petzke L."/>
            <person name="Valiante V."/>
        </authorList>
    </citation>
    <scope>NUCLEOTIDE SEQUENCE [LARGE SCALE GENOMIC DNA]</scope>
    <source>
        <strain evidence="3">SF006504</strain>
    </source>
</reference>
<feature type="region of interest" description="Disordered" evidence="1">
    <location>
        <begin position="68"/>
        <end position="187"/>
    </location>
</feature>
<accession>A0A0U4ZHG5</accession>
<proteinExistence type="predicted"/>